<accession>A0A3L7J107</accession>
<evidence type="ECO:0000256" key="1">
    <source>
        <dbReference type="SAM" id="MobiDB-lite"/>
    </source>
</evidence>
<keyword evidence="2" id="KW-1133">Transmembrane helix</keyword>
<sequence>MATDKNSKPSDSAWGGDGGDGKFLAIGIALGLSFGVALSVAMDNWAFLGAGLAIGVAIGVSLDAAQKDKGAAKPGDDSGEAPEVGDAPDAPPRPE</sequence>
<evidence type="ECO:0000259" key="3">
    <source>
        <dbReference type="Pfam" id="PF26273"/>
    </source>
</evidence>
<keyword evidence="2" id="KW-0812">Transmembrane</keyword>
<feature type="domain" description="Glycine zipper-like" evidence="3">
    <location>
        <begin position="20"/>
        <end position="69"/>
    </location>
</feature>
<gene>
    <name evidence="4" type="ORF">D9V28_08170</name>
</gene>
<reference evidence="4 5" key="1">
    <citation type="submission" date="2018-10" db="EMBL/GenBank/DDBJ databases">
        <authorList>
            <person name="Li J."/>
        </authorList>
    </citation>
    <scope>NUCLEOTIDE SEQUENCE [LARGE SCALE GENOMIC DNA]</scope>
    <source>
        <strain evidence="4 5">ZD1-4</strain>
    </source>
</reference>
<dbReference type="Proteomes" id="UP000282460">
    <property type="component" value="Unassembled WGS sequence"/>
</dbReference>
<keyword evidence="5" id="KW-1185">Reference proteome</keyword>
<comment type="caution">
    <text evidence="4">The sequence shown here is derived from an EMBL/GenBank/DDBJ whole genome shotgun (WGS) entry which is preliminary data.</text>
</comment>
<dbReference type="Pfam" id="PF26273">
    <property type="entry name" value="Gly_zipper"/>
    <property type="match status" value="1"/>
</dbReference>
<feature type="transmembrane region" description="Helical" evidence="2">
    <location>
        <begin position="46"/>
        <end position="65"/>
    </location>
</feature>
<keyword evidence="2" id="KW-0472">Membrane</keyword>
<evidence type="ECO:0000256" key="2">
    <source>
        <dbReference type="SAM" id="Phobius"/>
    </source>
</evidence>
<dbReference type="RefSeq" id="WP_121659234.1">
    <property type="nucleotide sequence ID" value="NZ_BMEK01000002.1"/>
</dbReference>
<name>A0A3L7J107_9MICO</name>
<organism evidence="4 5">
    <name type="scientific">Mycetocola zhadangensis</name>
    <dbReference type="NCBI Taxonomy" id="1164595"/>
    <lineage>
        <taxon>Bacteria</taxon>
        <taxon>Bacillati</taxon>
        <taxon>Actinomycetota</taxon>
        <taxon>Actinomycetes</taxon>
        <taxon>Micrococcales</taxon>
        <taxon>Microbacteriaceae</taxon>
        <taxon>Mycetocola</taxon>
    </lineage>
</organism>
<dbReference type="AlphaFoldDB" id="A0A3L7J107"/>
<feature type="region of interest" description="Disordered" evidence="1">
    <location>
        <begin position="66"/>
        <end position="95"/>
    </location>
</feature>
<dbReference type="EMBL" id="RCWJ01000002">
    <property type="protein sequence ID" value="RLQ84188.1"/>
    <property type="molecule type" value="Genomic_DNA"/>
</dbReference>
<feature type="transmembrane region" description="Helical" evidence="2">
    <location>
        <begin position="21"/>
        <end position="40"/>
    </location>
</feature>
<proteinExistence type="predicted"/>
<dbReference type="InterPro" id="IPR058598">
    <property type="entry name" value="Gly_zipper-like_dom"/>
</dbReference>
<feature type="compositionally biased region" description="Basic and acidic residues" evidence="1">
    <location>
        <begin position="66"/>
        <end position="76"/>
    </location>
</feature>
<evidence type="ECO:0000313" key="4">
    <source>
        <dbReference type="EMBL" id="RLQ84188.1"/>
    </source>
</evidence>
<protein>
    <recommendedName>
        <fullName evidence="3">Glycine zipper-like domain-containing protein</fullName>
    </recommendedName>
</protein>
<evidence type="ECO:0000313" key="5">
    <source>
        <dbReference type="Proteomes" id="UP000282460"/>
    </source>
</evidence>